<dbReference type="RefSeq" id="WP_192961793.1">
    <property type="nucleotide sequence ID" value="NZ_QKOF01000005.1"/>
</dbReference>
<dbReference type="PIRSF" id="PIRSF004869">
    <property type="entry name" value="PflX_prd"/>
    <property type="match status" value="1"/>
</dbReference>
<evidence type="ECO:0000256" key="1">
    <source>
        <dbReference type="ARBA" id="ARBA00022485"/>
    </source>
</evidence>
<dbReference type="InterPro" id="IPR058240">
    <property type="entry name" value="rSAM_sf"/>
</dbReference>
<evidence type="ECO:0000256" key="3">
    <source>
        <dbReference type="ARBA" id="ARBA00022723"/>
    </source>
</evidence>
<evidence type="ECO:0000313" key="8">
    <source>
        <dbReference type="EMBL" id="MBE2900026.1"/>
    </source>
</evidence>
<dbReference type="OrthoDB" id="5682at2157"/>
<dbReference type="Proteomes" id="UP000646659">
    <property type="component" value="Unassembled WGS sequence"/>
</dbReference>
<dbReference type="GO" id="GO:0051539">
    <property type="term" value="F:4 iron, 4 sulfur cluster binding"/>
    <property type="evidence" value="ECO:0007669"/>
    <property type="project" value="UniProtKB-KW"/>
</dbReference>
<dbReference type="SFLD" id="SFLDG01101">
    <property type="entry name" value="Uncharacterised_Radical_SAM_Su"/>
    <property type="match status" value="1"/>
</dbReference>
<sequence length="335" mass="37724">MRKEAILYEGVGDRLRCLVCNRRCLIPEGGRGYCLTRENRDGRVYSLTYGEVSSAAVDPIEKKPLFHFHPGTLVYSLGSVGCNFRCRYCQNWSISQARIDEFPTRYMSPEEAVENALNASCRSIAWTYNEPTMWLEYTIDSAELARAEGLATVYVTNGYMSREALDIIGPLLDAANVDLKGMSESFYRELCDAKPEPVLENIIRMHDMGIHLEVTNLLIPGYNDSDDDIMALINFMVSEVGVEVPLHFTRFFPHYRMQDVPPTGADRLMRARDLALEAGMRYVYVGNLPGTDAENTYCSSCGELVVRRDGYITETPGLADGRCRFCGSEMDIVTD</sequence>
<dbReference type="PANTHER" id="PTHR30352:SF5">
    <property type="entry name" value="PYRUVATE FORMATE-LYASE 1-ACTIVATING ENZYME"/>
    <property type="match status" value="1"/>
</dbReference>
<comment type="caution">
    <text evidence="8">The sequence shown here is derived from an EMBL/GenBank/DDBJ whole genome shotgun (WGS) entry which is preliminary data.</text>
</comment>
<dbReference type="InterPro" id="IPR016431">
    <property type="entry name" value="Pyrv-formate_lyase-activ_prd"/>
</dbReference>
<evidence type="ECO:0000256" key="2">
    <source>
        <dbReference type="ARBA" id="ARBA00022691"/>
    </source>
</evidence>
<dbReference type="SFLD" id="SFLDS00029">
    <property type="entry name" value="Radical_SAM"/>
    <property type="match status" value="1"/>
</dbReference>
<evidence type="ECO:0000256" key="5">
    <source>
        <dbReference type="ARBA" id="ARBA00023014"/>
    </source>
</evidence>
<protein>
    <submittedName>
        <fullName evidence="8">AmmeMemoRadiSam system radical SAM enzyme</fullName>
    </submittedName>
</protein>
<accession>A0A842YKZ7</accession>
<dbReference type="GO" id="GO:0046872">
    <property type="term" value="F:metal ion binding"/>
    <property type="evidence" value="ECO:0007669"/>
    <property type="project" value="UniProtKB-KW"/>
</dbReference>
<dbReference type="SUPFAM" id="SSF102114">
    <property type="entry name" value="Radical SAM enzymes"/>
    <property type="match status" value="1"/>
</dbReference>
<dbReference type="PANTHER" id="PTHR30352">
    <property type="entry name" value="PYRUVATE FORMATE-LYASE-ACTIVATING ENZYME"/>
    <property type="match status" value="1"/>
</dbReference>
<feature type="domain" description="Radical SAM core" evidence="7">
    <location>
        <begin position="68"/>
        <end position="281"/>
    </location>
</feature>
<comment type="cofactor">
    <cofactor evidence="6">
        <name>[4Fe-4S] cluster</name>
        <dbReference type="ChEBI" id="CHEBI:49883"/>
    </cofactor>
    <text evidence="6">Binds 1 [4Fe-4S] cluster. The cluster is coordinated with 3 cysteines and an exchangeable S-adenosyl-L-methionine.</text>
</comment>
<dbReference type="InterPro" id="IPR006638">
    <property type="entry name" value="Elp3/MiaA/NifB-like_rSAM"/>
</dbReference>
<feature type="binding site" evidence="6">
    <location>
        <position position="82"/>
    </location>
    <ligand>
        <name>[4Fe-4S] cluster</name>
        <dbReference type="ChEBI" id="CHEBI:49883"/>
        <note>4Fe-4S-S-AdoMet</note>
    </ligand>
</feature>
<dbReference type="InterPro" id="IPR027596">
    <property type="entry name" value="AmmeMemoSam_rS"/>
</dbReference>
<organism evidence="8 9">
    <name type="scientific">Methanothermobacter thermautotrophicus</name>
    <name type="common">Methanobacterium thermoformicicum</name>
    <dbReference type="NCBI Taxonomy" id="145262"/>
    <lineage>
        <taxon>Archaea</taxon>
        <taxon>Methanobacteriati</taxon>
        <taxon>Methanobacteriota</taxon>
        <taxon>Methanomada group</taxon>
        <taxon>Methanobacteria</taxon>
        <taxon>Methanobacteriales</taxon>
        <taxon>Methanobacteriaceae</taxon>
        <taxon>Methanothermobacter</taxon>
    </lineage>
</organism>
<evidence type="ECO:0000256" key="4">
    <source>
        <dbReference type="ARBA" id="ARBA00023004"/>
    </source>
</evidence>
<evidence type="ECO:0000259" key="7">
    <source>
        <dbReference type="PROSITE" id="PS51918"/>
    </source>
</evidence>
<dbReference type="EMBL" id="QKOF01000005">
    <property type="protein sequence ID" value="MBE2900026.1"/>
    <property type="molecule type" value="Genomic_DNA"/>
</dbReference>
<feature type="binding site" evidence="6">
    <location>
        <position position="86"/>
    </location>
    <ligand>
        <name>[4Fe-4S] cluster</name>
        <dbReference type="ChEBI" id="CHEBI:49883"/>
        <note>4Fe-4S-S-AdoMet</note>
    </ligand>
</feature>
<dbReference type="InterPro" id="IPR013785">
    <property type="entry name" value="Aldolase_TIM"/>
</dbReference>
<reference evidence="8" key="1">
    <citation type="submission" date="2018-06" db="EMBL/GenBank/DDBJ databases">
        <title>Draft genome sequence of Methanothermobacter thermautotrophicus Strain WHS, a thermophilic, hydrogenotrophic methanogen isolated from Washburn Hot Springs in Yellowstone National Park, USA.</title>
        <authorList>
            <person name="Mckay L.J."/>
            <person name="Klingelsmith K."/>
            <person name="Inskeep W.P."/>
            <person name="Fields M.W."/>
        </authorList>
    </citation>
    <scope>NUCLEOTIDE SEQUENCE</scope>
    <source>
        <strain evidence="8">WHS</strain>
    </source>
</reference>
<gene>
    <name evidence="8" type="primary">amrS</name>
    <name evidence="8" type="ORF">DNK57_04240</name>
</gene>
<dbReference type="AlphaFoldDB" id="A0A842YKZ7"/>
<dbReference type="Pfam" id="PF04055">
    <property type="entry name" value="Radical_SAM"/>
    <property type="match status" value="1"/>
</dbReference>
<evidence type="ECO:0000256" key="6">
    <source>
        <dbReference type="PIRSR" id="PIRSR004869-50"/>
    </source>
</evidence>
<dbReference type="Gene3D" id="3.20.20.70">
    <property type="entry name" value="Aldolase class I"/>
    <property type="match status" value="1"/>
</dbReference>
<keyword evidence="1" id="KW-0004">4Fe-4S</keyword>
<keyword evidence="3 6" id="KW-0479">Metal-binding</keyword>
<proteinExistence type="predicted"/>
<dbReference type="SMART" id="SM00729">
    <property type="entry name" value="Elp3"/>
    <property type="match status" value="1"/>
</dbReference>
<keyword evidence="4 6" id="KW-0408">Iron</keyword>
<dbReference type="NCBIfam" id="TIGR04337">
    <property type="entry name" value="AmmeMemoSam_rS"/>
    <property type="match status" value="1"/>
</dbReference>
<dbReference type="InterPro" id="IPR034457">
    <property type="entry name" value="Organic_radical-activating"/>
</dbReference>
<keyword evidence="5 6" id="KW-0411">Iron-sulfur</keyword>
<dbReference type="InterPro" id="IPR007197">
    <property type="entry name" value="rSAM"/>
</dbReference>
<dbReference type="CDD" id="cd01335">
    <property type="entry name" value="Radical_SAM"/>
    <property type="match status" value="1"/>
</dbReference>
<dbReference type="GO" id="GO:0003824">
    <property type="term" value="F:catalytic activity"/>
    <property type="evidence" value="ECO:0007669"/>
    <property type="project" value="InterPro"/>
</dbReference>
<keyword evidence="2 6" id="KW-0949">S-adenosyl-L-methionine</keyword>
<name>A0A842YKZ7_METTF</name>
<dbReference type="PROSITE" id="PS51918">
    <property type="entry name" value="RADICAL_SAM"/>
    <property type="match status" value="1"/>
</dbReference>
<feature type="binding site" evidence="6">
    <location>
        <position position="89"/>
    </location>
    <ligand>
        <name>[4Fe-4S] cluster</name>
        <dbReference type="ChEBI" id="CHEBI:49883"/>
        <note>4Fe-4S-S-AdoMet</note>
    </ligand>
</feature>
<evidence type="ECO:0000313" key="9">
    <source>
        <dbReference type="Proteomes" id="UP000646659"/>
    </source>
</evidence>